<dbReference type="InterPro" id="IPR036388">
    <property type="entry name" value="WH-like_DNA-bd_sf"/>
</dbReference>
<proteinExistence type="predicted"/>
<reference evidence="11" key="2">
    <citation type="journal article" date="2019" name="MicrobiologyOpen">
        <title>High-quality draft genome sequence of Gaiella occulta isolated from a 150 meter deep mineral water borehole and comparison with the genome sequences of other deep-branching lineages of the phylum Actinobacteria.</title>
        <authorList>
            <person name="Severino R."/>
            <person name="Froufe H.J.C."/>
            <person name="Barroso C."/>
            <person name="Albuquerque L."/>
            <person name="Lobo-da-Cunha A."/>
            <person name="da Costa M.S."/>
            <person name="Egas C."/>
        </authorList>
    </citation>
    <scope>NUCLEOTIDE SEQUENCE [LARGE SCALE GENOMIC DNA]</scope>
    <source>
        <strain evidence="11">F2-233</strain>
    </source>
</reference>
<keyword evidence="5" id="KW-0804">Transcription</keyword>
<dbReference type="GO" id="GO:0032993">
    <property type="term" value="C:protein-DNA complex"/>
    <property type="evidence" value="ECO:0007669"/>
    <property type="project" value="TreeGrafter"/>
</dbReference>
<dbReference type="Gene3D" id="6.10.250.690">
    <property type="match status" value="1"/>
</dbReference>
<dbReference type="Gene3D" id="3.40.50.2300">
    <property type="match status" value="1"/>
</dbReference>
<dbReference type="PROSITE" id="PS51755">
    <property type="entry name" value="OMPR_PHOB"/>
    <property type="match status" value="1"/>
</dbReference>
<dbReference type="CDD" id="cd17574">
    <property type="entry name" value="REC_OmpR"/>
    <property type="match status" value="1"/>
</dbReference>
<feature type="domain" description="OmpR/PhoB-type" evidence="9">
    <location>
        <begin position="129"/>
        <end position="228"/>
    </location>
</feature>
<evidence type="ECO:0000313" key="11">
    <source>
        <dbReference type="Proteomes" id="UP000254134"/>
    </source>
</evidence>
<evidence type="ECO:0000256" key="1">
    <source>
        <dbReference type="ARBA" id="ARBA00022553"/>
    </source>
</evidence>
<feature type="domain" description="Response regulatory" evidence="8">
    <location>
        <begin position="3"/>
        <end position="117"/>
    </location>
</feature>
<dbReference type="GO" id="GO:0000156">
    <property type="term" value="F:phosphorelay response regulator activity"/>
    <property type="evidence" value="ECO:0007669"/>
    <property type="project" value="TreeGrafter"/>
</dbReference>
<evidence type="ECO:0000256" key="4">
    <source>
        <dbReference type="ARBA" id="ARBA00023125"/>
    </source>
</evidence>
<evidence type="ECO:0000259" key="8">
    <source>
        <dbReference type="PROSITE" id="PS50110"/>
    </source>
</evidence>
<keyword evidence="4 7" id="KW-0238">DNA-binding</keyword>
<keyword evidence="1 6" id="KW-0597">Phosphoprotein</keyword>
<dbReference type="GO" id="GO:0006355">
    <property type="term" value="P:regulation of DNA-templated transcription"/>
    <property type="evidence" value="ECO:0007669"/>
    <property type="project" value="InterPro"/>
</dbReference>
<dbReference type="SUPFAM" id="SSF52172">
    <property type="entry name" value="CheY-like"/>
    <property type="match status" value="1"/>
</dbReference>
<name>A0A7M2Z1U8_9ACTN</name>
<feature type="DNA-binding region" description="OmpR/PhoB-type" evidence="7">
    <location>
        <begin position="129"/>
        <end position="228"/>
    </location>
</feature>
<feature type="modified residue" description="4-aspartylphosphate" evidence="6">
    <location>
        <position position="52"/>
    </location>
</feature>
<keyword evidence="3" id="KW-0805">Transcription regulation</keyword>
<dbReference type="Proteomes" id="UP000254134">
    <property type="component" value="Unassembled WGS sequence"/>
</dbReference>
<dbReference type="GO" id="GO:0005829">
    <property type="term" value="C:cytosol"/>
    <property type="evidence" value="ECO:0007669"/>
    <property type="project" value="TreeGrafter"/>
</dbReference>
<dbReference type="Pfam" id="PF00072">
    <property type="entry name" value="Response_reg"/>
    <property type="match status" value="1"/>
</dbReference>
<accession>A0A7M2Z1U8</accession>
<dbReference type="PROSITE" id="PS50110">
    <property type="entry name" value="RESPONSE_REGULATORY"/>
    <property type="match status" value="1"/>
</dbReference>
<dbReference type="GO" id="GO:0000976">
    <property type="term" value="F:transcription cis-regulatory region binding"/>
    <property type="evidence" value="ECO:0007669"/>
    <property type="project" value="TreeGrafter"/>
</dbReference>
<dbReference type="InterPro" id="IPR001867">
    <property type="entry name" value="OmpR/PhoB-type_DNA-bd"/>
</dbReference>
<dbReference type="EMBL" id="QQZY01000001">
    <property type="protein sequence ID" value="RDI75784.1"/>
    <property type="molecule type" value="Genomic_DNA"/>
</dbReference>
<keyword evidence="11" id="KW-1185">Reference proteome</keyword>
<dbReference type="AlphaFoldDB" id="A0A7M2Z1U8"/>
<gene>
    <name evidence="10" type="ORF">Gocc_0203</name>
</gene>
<evidence type="ECO:0000313" key="10">
    <source>
        <dbReference type="EMBL" id="RDI75784.1"/>
    </source>
</evidence>
<dbReference type="Pfam" id="PF00486">
    <property type="entry name" value="Trans_reg_C"/>
    <property type="match status" value="1"/>
</dbReference>
<reference evidence="10 11" key="1">
    <citation type="submission" date="2018-07" db="EMBL/GenBank/DDBJ databases">
        <title>High-quality-draft genome sequence of Gaiella occulta.</title>
        <authorList>
            <person name="Severino R."/>
            <person name="Froufe H.J.C."/>
            <person name="Rainey F.A."/>
            <person name="Barroso C."/>
            <person name="Albuquerque L."/>
            <person name="Lobo-Da-Cunha A."/>
            <person name="Da Costa M.S."/>
            <person name="Egas C."/>
        </authorList>
    </citation>
    <scope>NUCLEOTIDE SEQUENCE [LARGE SCALE GENOMIC DNA]</scope>
    <source>
        <strain evidence="10 11">F2-233</strain>
    </source>
</reference>
<dbReference type="PANTHER" id="PTHR48111:SF1">
    <property type="entry name" value="TWO-COMPONENT RESPONSE REGULATOR ORR33"/>
    <property type="match status" value="1"/>
</dbReference>
<sequence>MARVLIIEDDDVIAQGMARHLQAAGFDAVGVANGETGLARLRFERPDVCVLDLMLPGLDGWKVIEQARSEGIGTPIVVVSARGTEHDRVHALEIGADDYLVKPFSMKELTARVGAAARRGTRAQDPRRGDEIVVEELRLDTKNVQAYVDGMSADLTPTEFRLLYALALDMGRVLTRDELLQRVWGRRASHRDRTVDVFVRKLREKIDHRASTHTFLQTRYGVGYKLEAEPKKT</sequence>
<evidence type="ECO:0000256" key="2">
    <source>
        <dbReference type="ARBA" id="ARBA00023012"/>
    </source>
</evidence>
<dbReference type="InterPro" id="IPR039420">
    <property type="entry name" value="WalR-like"/>
</dbReference>
<dbReference type="SMART" id="SM00862">
    <property type="entry name" value="Trans_reg_C"/>
    <property type="match status" value="1"/>
</dbReference>
<keyword evidence="2" id="KW-0902">Two-component regulatory system</keyword>
<evidence type="ECO:0000256" key="3">
    <source>
        <dbReference type="ARBA" id="ARBA00023015"/>
    </source>
</evidence>
<evidence type="ECO:0000256" key="5">
    <source>
        <dbReference type="ARBA" id="ARBA00023163"/>
    </source>
</evidence>
<comment type="caution">
    <text evidence="10">The sequence shown here is derived from an EMBL/GenBank/DDBJ whole genome shotgun (WGS) entry which is preliminary data.</text>
</comment>
<organism evidence="10 11">
    <name type="scientific">Gaiella occulta</name>
    <dbReference type="NCBI Taxonomy" id="1002870"/>
    <lineage>
        <taxon>Bacteria</taxon>
        <taxon>Bacillati</taxon>
        <taxon>Actinomycetota</taxon>
        <taxon>Thermoleophilia</taxon>
        <taxon>Gaiellales</taxon>
        <taxon>Gaiellaceae</taxon>
        <taxon>Gaiella</taxon>
    </lineage>
</organism>
<evidence type="ECO:0000259" key="9">
    <source>
        <dbReference type="PROSITE" id="PS51755"/>
    </source>
</evidence>
<dbReference type="RefSeq" id="WP_181813271.1">
    <property type="nucleotide sequence ID" value="NZ_QQZY01000001.1"/>
</dbReference>
<evidence type="ECO:0000256" key="7">
    <source>
        <dbReference type="PROSITE-ProRule" id="PRU01091"/>
    </source>
</evidence>
<dbReference type="Gene3D" id="1.10.10.10">
    <property type="entry name" value="Winged helix-like DNA-binding domain superfamily/Winged helix DNA-binding domain"/>
    <property type="match status" value="1"/>
</dbReference>
<dbReference type="SMART" id="SM00448">
    <property type="entry name" value="REC"/>
    <property type="match status" value="1"/>
</dbReference>
<dbReference type="InterPro" id="IPR001789">
    <property type="entry name" value="Sig_transdc_resp-reg_receiver"/>
</dbReference>
<dbReference type="PANTHER" id="PTHR48111">
    <property type="entry name" value="REGULATOR OF RPOS"/>
    <property type="match status" value="1"/>
</dbReference>
<evidence type="ECO:0000256" key="6">
    <source>
        <dbReference type="PROSITE-ProRule" id="PRU00169"/>
    </source>
</evidence>
<dbReference type="InterPro" id="IPR011006">
    <property type="entry name" value="CheY-like_superfamily"/>
</dbReference>
<dbReference type="CDD" id="cd00383">
    <property type="entry name" value="trans_reg_C"/>
    <property type="match status" value="1"/>
</dbReference>
<protein>
    <submittedName>
        <fullName evidence="10">Response regulators consisting of a CheY-like receiver domain and a winged-helix DNA-binding domain</fullName>
    </submittedName>
</protein>